<dbReference type="Proteomes" id="UP000263993">
    <property type="component" value="Unassembled WGS sequence"/>
</dbReference>
<protein>
    <submittedName>
        <fullName evidence="4">DSD1 family PLP-dependent enzyme</fullName>
    </submittedName>
</protein>
<organism evidence="4 5">
    <name type="scientific">Undibacter mobilis</name>
    <dbReference type="NCBI Taxonomy" id="2292256"/>
    <lineage>
        <taxon>Bacteria</taxon>
        <taxon>Pseudomonadati</taxon>
        <taxon>Pseudomonadota</taxon>
        <taxon>Alphaproteobacteria</taxon>
        <taxon>Hyphomicrobiales</taxon>
        <taxon>Nitrobacteraceae</taxon>
        <taxon>Undibacter</taxon>
    </lineage>
</organism>
<reference evidence="5" key="1">
    <citation type="submission" date="2018-08" db="EMBL/GenBank/DDBJ databases">
        <authorList>
            <person name="Kim S.-J."/>
            <person name="Jung G.-Y."/>
        </authorList>
    </citation>
    <scope>NUCLEOTIDE SEQUENCE [LARGE SCALE GENOMIC DNA]</scope>
    <source>
        <strain evidence="5">GY_H</strain>
    </source>
</reference>
<sequence length="379" mass="40060">MPALPPAEIGAPFSEIDTPALVIDLDAMERNLALMAERVRALGIRIRPHAKTHKSAIIAAQQVALGAVGVCCQKVAEAEALAAGGVRDILISNEVVGARKLTRLAALARHIRIAVCVDEFAQIALLGDAARQAGARIEVLVEIDVGGRRCGVTPGPEATRFAAEIARHDHLRFGGLQAYHGSAQHLRTPAERKAAIDAAQQAVMDTLTPLQAAGFTCDTIGGAGTGTFPIEGASGVWNELQAGSYIFMDADYARNVADEGGNAPRFDHALFVLATVISAVKDTQVVVDAGHKALSNDSGFPVVWQRPGLSYHRPSDEHGVVAVAPGAQKPAWGDKLLLVPGHCDPTVNLYDWYVGVRDFGTPHARVETLWPVDGRGAVT</sequence>
<dbReference type="RefSeq" id="WP_115515802.1">
    <property type="nucleotide sequence ID" value="NZ_QRGO01000001.1"/>
</dbReference>
<proteinExistence type="inferred from homology"/>
<dbReference type="InterPro" id="IPR026956">
    <property type="entry name" value="D-ser_dehydrat-like_dom"/>
</dbReference>
<evidence type="ECO:0000259" key="3">
    <source>
        <dbReference type="SMART" id="SM01119"/>
    </source>
</evidence>
<keyword evidence="2" id="KW-0456">Lyase</keyword>
<keyword evidence="5" id="KW-1185">Reference proteome</keyword>
<comment type="caution">
    <text evidence="4">The sequence shown here is derived from an EMBL/GenBank/DDBJ whole genome shotgun (WGS) entry which is preliminary data.</text>
</comment>
<dbReference type="PANTHER" id="PTHR28004:SF2">
    <property type="entry name" value="D-SERINE DEHYDRATASE"/>
    <property type="match status" value="1"/>
</dbReference>
<dbReference type="Pfam" id="PF01168">
    <property type="entry name" value="Ala_racemase_N"/>
    <property type="match status" value="1"/>
</dbReference>
<feature type="domain" description="D-serine dehydratase-like" evidence="3">
    <location>
        <begin position="269"/>
        <end position="357"/>
    </location>
</feature>
<dbReference type="Pfam" id="PF14031">
    <property type="entry name" value="D-ser_dehydrat"/>
    <property type="match status" value="1"/>
</dbReference>
<dbReference type="Gene3D" id="2.40.37.20">
    <property type="entry name" value="D-serine dehydratase-like domain"/>
    <property type="match status" value="1"/>
</dbReference>
<evidence type="ECO:0000313" key="4">
    <source>
        <dbReference type="EMBL" id="RDV03777.1"/>
    </source>
</evidence>
<evidence type="ECO:0000313" key="5">
    <source>
        <dbReference type="Proteomes" id="UP000263993"/>
    </source>
</evidence>
<dbReference type="InterPro" id="IPR051466">
    <property type="entry name" value="D-amino_acid_metab_enzyme"/>
</dbReference>
<dbReference type="InterPro" id="IPR001608">
    <property type="entry name" value="Ala_racemase_N"/>
</dbReference>
<dbReference type="GO" id="GO:0036088">
    <property type="term" value="P:D-serine catabolic process"/>
    <property type="evidence" value="ECO:0007669"/>
    <property type="project" value="TreeGrafter"/>
</dbReference>
<dbReference type="OrthoDB" id="9772497at2"/>
<dbReference type="EMBL" id="QRGO01000001">
    <property type="protein sequence ID" value="RDV03777.1"/>
    <property type="molecule type" value="Genomic_DNA"/>
</dbReference>
<accession>A0A371B8C7</accession>
<dbReference type="SUPFAM" id="SSF51419">
    <property type="entry name" value="PLP-binding barrel"/>
    <property type="match status" value="1"/>
</dbReference>
<dbReference type="CDD" id="cd06819">
    <property type="entry name" value="PLPDE_III_LS_D-TA"/>
    <property type="match status" value="1"/>
</dbReference>
<dbReference type="PANTHER" id="PTHR28004">
    <property type="entry name" value="ZGC:162816-RELATED"/>
    <property type="match status" value="1"/>
</dbReference>
<dbReference type="SMART" id="SM01119">
    <property type="entry name" value="D-ser_dehydrat"/>
    <property type="match status" value="1"/>
</dbReference>
<dbReference type="Gene3D" id="3.20.20.10">
    <property type="entry name" value="Alanine racemase"/>
    <property type="match status" value="1"/>
</dbReference>
<dbReference type="GO" id="GO:0008721">
    <property type="term" value="F:D-serine ammonia-lyase activity"/>
    <property type="evidence" value="ECO:0007669"/>
    <property type="project" value="TreeGrafter"/>
</dbReference>
<gene>
    <name evidence="4" type="ORF">DXH78_03750</name>
</gene>
<comment type="similarity">
    <text evidence="1">Belongs to the DSD1 family.</text>
</comment>
<name>A0A371B8C7_9BRAD</name>
<dbReference type="AlphaFoldDB" id="A0A371B8C7"/>
<dbReference type="InterPro" id="IPR042208">
    <property type="entry name" value="D-ser_dehydrat-like_sf"/>
</dbReference>
<dbReference type="InterPro" id="IPR029066">
    <property type="entry name" value="PLP-binding_barrel"/>
</dbReference>
<evidence type="ECO:0000256" key="1">
    <source>
        <dbReference type="ARBA" id="ARBA00005323"/>
    </source>
</evidence>
<evidence type="ECO:0000256" key="2">
    <source>
        <dbReference type="ARBA" id="ARBA00023239"/>
    </source>
</evidence>